<evidence type="ECO:0000313" key="3">
    <source>
        <dbReference type="Proteomes" id="UP000004410"/>
    </source>
</evidence>
<name>A7B098_MEDG7</name>
<reference evidence="2 3" key="2">
    <citation type="submission" date="2007-06" db="EMBL/GenBank/DDBJ databases">
        <title>Draft genome sequence of Ruminococcus gnavus (ATCC 29149).</title>
        <authorList>
            <person name="Sudarsanam P."/>
            <person name="Ley R."/>
            <person name="Guruge J."/>
            <person name="Turnbaugh P.J."/>
            <person name="Mahowald M."/>
            <person name="Liep D."/>
            <person name="Gordon J."/>
        </authorList>
    </citation>
    <scope>NUCLEOTIDE SEQUENCE [LARGE SCALE GENOMIC DNA]</scope>
    <source>
        <strain evidence="2 3">ATCC 29149</strain>
    </source>
</reference>
<accession>A7B098</accession>
<dbReference type="AlphaFoldDB" id="A7B098"/>
<protein>
    <submittedName>
        <fullName evidence="2">Uncharacterized protein</fullName>
    </submittedName>
</protein>
<keyword evidence="1" id="KW-0812">Transmembrane</keyword>
<dbReference type="EMBL" id="AAYG02000009">
    <property type="protein sequence ID" value="EDN78564.1"/>
    <property type="molecule type" value="Genomic_DNA"/>
</dbReference>
<gene>
    <name evidence="2" type="ORF">RUMGNA_00974</name>
</gene>
<keyword evidence="1" id="KW-1133">Transmembrane helix</keyword>
<keyword evidence="1" id="KW-0472">Membrane</keyword>
<organism evidence="2 3">
    <name type="scientific">Mediterraneibacter gnavus (strain ATCC 29149 / DSM 114966 / JCM 6515 / VPI C7-9)</name>
    <name type="common">Ruminococcus gnavus</name>
    <dbReference type="NCBI Taxonomy" id="411470"/>
    <lineage>
        <taxon>Bacteria</taxon>
        <taxon>Bacillati</taxon>
        <taxon>Bacillota</taxon>
        <taxon>Clostridia</taxon>
        <taxon>Lachnospirales</taxon>
        <taxon>Lachnospiraceae</taxon>
        <taxon>Mediterraneibacter</taxon>
    </lineage>
</organism>
<proteinExistence type="predicted"/>
<reference evidence="2 3" key="1">
    <citation type="submission" date="2007-04" db="EMBL/GenBank/DDBJ databases">
        <authorList>
            <person name="Fulton L."/>
            <person name="Clifton S."/>
            <person name="Fulton B."/>
            <person name="Xu J."/>
            <person name="Minx P."/>
            <person name="Pepin K.H."/>
            <person name="Johnson M."/>
            <person name="Thiruvilangam P."/>
            <person name="Bhonagiri V."/>
            <person name="Nash W.E."/>
            <person name="Mardis E.R."/>
            <person name="Wilson R.K."/>
        </authorList>
    </citation>
    <scope>NUCLEOTIDE SEQUENCE [LARGE SCALE GENOMIC DNA]</scope>
    <source>
        <strain evidence="2 3">ATCC 29149</strain>
    </source>
</reference>
<evidence type="ECO:0000256" key="1">
    <source>
        <dbReference type="SAM" id="Phobius"/>
    </source>
</evidence>
<feature type="transmembrane region" description="Helical" evidence="1">
    <location>
        <begin position="6"/>
        <end position="26"/>
    </location>
</feature>
<sequence>MILLDVIILDLILLLLVLIPILYFTVKMAVKHAIEEILVSKEKFKENTDK</sequence>
<dbReference type="Proteomes" id="UP000004410">
    <property type="component" value="Unassembled WGS sequence"/>
</dbReference>
<dbReference type="PaxDb" id="411470-RUMGNA_00974"/>
<evidence type="ECO:0000313" key="2">
    <source>
        <dbReference type="EMBL" id="EDN78564.1"/>
    </source>
</evidence>
<comment type="caution">
    <text evidence="2">The sequence shown here is derived from an EMBL/GenBank/DDBJ whole genome shotgun (WGS) entry which is preliminary data.</text>
</comment>